<feature type="transmembrane region" description="Helical" evidence="8">
    <location>
        <begin position="12"/>
        <end position="30"/>
    </location>
</feature>
<dbReference type="PANTHER" id="PTHR23535:SF2">
    <property type="entry name" value="SUGAR EFFLUX TRANSPORTER A-RELATED"/>
    <property type="match status" value="1"/>
</dbReference>
<feature type="transmembrane region" description="Helical" evidence="8">
    <location>
        <begin position="374"/>
        <end position="395"/>
    </location>
</feature>
<dbReference type="AlphaFoldDB" id="A0A7W9BIZ4"/>
<feature type="transmembrane region" description="Helical" evidence="8">
    <location>
        <begin position="259"/>
        <end position="281"/>
    </location>
</feature>
<keyword evidence="7 8" id="KW-0472">Membrane</keyword>
<keyword evidence="6 8" id="KW-1133">Transmembrane helix</keyword>
<feature type="transmembrane region" description="Helical" evidence="8">
    <location>
        <begin position="288"/>
        <end position="307"/>
    </location>
</feature>
<evidence type="ECO:0000256" key="8">
    <source>
        <dbReference type="SAM" id="Phobius"/>
    </source>
</evidence>
<gene>
    <name evidence="9" type="ORF">FHS72_000793</name>
</gene>
<keyword evidence="4" id="KW-0762">Sugar transport</keyword>
<feature type="transmembrane region" description="Helical" evidence="8">
    <location>
        <begin position="172"/>
        <end position="193"/>
    </location>
</feature>
<organism evidence="9 10">
    <name type="scientific">Yoonia ponticola</name>
    <dbReference type="NCBI Taxonomy" id="1524255"/>
    <lineage>
        <taxon>Bacteria</taxon>
        <taxon>Pseudomonadati</taxon>
        <taxon>Pseudomonadota</taxon>
        <taxon>Alphaproteobacteria</taxon>
        <taxon>Rhodobacterales</taxon>
        <taxon>Paracoccaceae</taxon>
        <taxon>Yoonia</taxon>
    </lineage>
</organism>
<dbReference type="PANTHER" id="PTHR23535">
    <property type="entry name" value="SUGAR EFFLUX TRANSPORTER A-RELATED"/>
    <property type="match status" value="1"/>
</dbReference>
<feature type="transmembrane region" description="Helical" evidence="8">
    <location>
        <begin position="313"/>
        <end position="336"/>
    </location>
</feature>
<dbReference type="GO" id="GO:0005886">
    <property type="term" value="C:plasma membrane"/>
    <property type="evidence" value="ECO:0007669"/>
    <property type="project" value="UniProtKB-SubCell"/>
</dbReference>
<keyword evidence="10" id="KW-1185">Reference proteome</keyword>
<dbReference type="SUPFAM" id="SSF103473">
    <property type="entry name" value="MFS general substrate transporter"/>
    <property type="match status" value="1"/>
</dbReference>
<accession>A0A7W9BIZ4</accession>
<feature type="transmembrane region" description="Helical" evidence="8">
    <location>
        <begin position="348"/>
        <end position="368"/>
    </location>
</feature>
<dbReference type="Pfam" id="PF07690">
    <property type="entry name" value="MFS_1"/>
    <property type="match status" value="1"/>
</dbReference>
<evidence type="ECO:0000256" key="6">
    <source>
        <dbReference type="ARBA" id="ARBA00022989"/>
    </source>
</evidence>
<reference evidence="9 10" key="1">
    <citation type="submission" date="2020-08" db="EMBL/GenBank/DDBJ databases">
        <title>Genomic Encyclopedia of Type Strains, Phase IV (KMG-IV): sequencing the most valuable type-strain genomes for metagenomic binning, comparative biology and taxonomic classification.</title>
        <authorList>
            <person name="Goeker M."/>
        </authorList>
    </citation>
    <scope>NUCLEOTIDE SEQUENCE [LARGE SCALE GENOMIC DNA]</scope>
    <source>
        <strain evidence="9 10">DSM 101064</strain>
    </source>
</reference>
<feature type="transmembrane region" description="Helical" evidence="8">
    <location>
        <begin position="145"/>
        <end position="166"/>
    </location>
</feature>
<dbReference type="EMBL" id="JACIJM010000002">
    <property type="protein sequence ID" value="MBB5721186.1"/>
    <property type="molecule type" value="Genomic_DNA"/>
</dbReference>
<evidence type="ECO:0000256" key="4">
    <source>
        <dbReference type="ARBA" id="ARBA00022597"/>
    </source>
</evidence>
<dbReference type="Proteomes" id="UP000535415">
    <property type="component" value="Unassembled WGS sequence"/>
</dbReference>
<protein>
    <submittedName>
        <fullName evidence="9">MFS family permease</fullName>
    </submittedName>
</protein>
<keyword evidence="5 8" id="KW-0812">Transmembrane</keyword>
<comment type="subcellular location">
    <subcellularLocation>
        <location evidence="1">Cell membrane</location>
        <topology evidence="1">Multi-pass membrane protein</topology>
    </subcellularLocation>
</comment>
<evidence type="ECO:0000313" key="10">
    <source>
        <dbReference type="Proteomes" id="UP000535415"/>
    </source>
</evidence>
<feature type="transmembrane region" description="Helical" evidence="8">
    <location>
        <begin position="105"/>
        <end position="124"/>
    </location>
</feature>
<dbReference type="GO" id="GO:0022857">
    <property type="term" value="F:transmembrane transporter activity"/>
    <property type="evidence" value="ECO:0007669"/>
    <property type="project" value="InterPro"/>
</dbReference>
<dbReference type="InterPro" id="IPR011701">
    <property type="entry name" value="MFS"/>
</dbReference>
<feature type="transmembrane region" description="Helical" evidence="8">
    <location>
        <begin position="227"/>
        <end position="247"/>
    </location>
</feature>
<keyword evidence="2" id="KW-0813">Transport</keyword>
<evidence type="ECO:0000256" key="3">
    <source>
        <dbReference type="ARBA" id="ARBA00022475"/>
    </source>
</evidence>
<evidence type="ECO:0000256" key="7">
    <source>
        <dbReference type="ARBA" id="ARBA00023136"/>
    </source>
</evidence>
<comment type="caution">
    <text evidence="9">The sequence shown here is derived from an EMBL/GenBank/DDBJ whole genome shotgun (WGS) entry which is preliminary data.</text>
</comment>
<evidence type="ECO:0000256" key="2">
    <source>
        <dbReference type="ARBA" id="ARBA00022448"/>
    </source>
</evidence>
<evidence type="ECO:0000256" key="1">
    <source>
        <dbReference type="ARBA" id="ARBA00004651"/>
    </source>
</evidence>
<dbReference type="InterPro" id="IPR036259">
    <property type="entry name" value="MFS_trans_sf"/>
</dbReference>
<evidence type="ECO:0000313" key="9">
    <source>
        <dbReference type="EMBL" id="MBB5721186.1"/>
    </source>
</evidence>
<sequence length="400" mass="42135">MNPWFSILRDHKVVRASAAAIFLYGFAGGASAPYQAVIGIRELGLSDNTYAAVALVSSLANVMLAILSGFLSDRFQSYRTPLLVVSVFGVVGYGAVWLNPTPLTFIVATVAPLALFHATNSMLFGNVRAHTETFDPEEANIANSLMRMMVSLAWVIVPGIVGLILATQESMILSYLFAAIAAGGCFLMILFGIQPDKPPLQAGVVVTRPPAMLELAKILAPGTIMRIMGIALITQVLSVNGAVLPLIVTGRANGVSADIGLIVGLVALLEVVFIFFWAWVVRKIKMTTALMITAAMYCVYLVLLSWTTAPWQVYAVSIIAGFAAAGVISLPISYLLDLIKGRPGLSASLIAVNMFLGAALGAMFFALGTTLGGYGTASILGGIGGIVGAGILSYLERDRV</sequence>
<name>A0A7W9BIZ4_9RHOB</name>
<dbReference type="RefSeq" id="WP_183525889.1">
    <property type="nucleotide sequence ID" value="NZ_JACIJM010000002.1"/>
</dbReference>
<proteinExistence type="predicted"/>
<keyword evidence="3" id="KW-1003">Cell membrane</keyword>
<dbReference type="Gene3D" id="1.20.1250.20">
    <property type="entry name" value="MFS general substrate transporter like domains"/>
    <property type="match status" value="2"/>
</dbReference>
<feature type="transmembrane region" description="Helical" evidence="8">
    <location>
        <begin position="82"/>
        <end position="99"/>
    </location>
</feature>
<evidence type="ECO:0000256" key="5">
    <source>
        <dbReference type="ARBA" id="ARBA00022692"/>
    </source>
</evidence>
<feature type="transmembrane region" description="Helical" evidence="8">
    <location>
        <begin position="50"/>
        <end position="70"/>
    </location>
</feature>